<evidence type="ECO:0000313" key="4">
    <source>
        <dbReference type="EMBL" id="WPB00200.1"/>
    </source>
</evidence>
<accession>A0A2G5I431</accession>
<dbReference type="OrthoDB" id="1933717at2759"/>
<evidence type="ECO:0000313" key="6">
    <source>
        <dbReference type="Proteomes" id="UP001302367"/>
    </source>
</evidence>
<evidence type="ECO:0000256" key="2">
    <source>
        <dbReference type="ARBA" id="ARBA00023002"/>
    </source>
</evidence>
<evidence type="ECO:0008006" key="7">
    <source>
        <dbReference type="Google" id="ProtNLM"/>
    </source>
</evidence>
<dbReference type="Proteomes" id="UP000230605">
    <property type="component" value="Chromosome 3"/>
</dbReference>
<reference evidence="3 5" key="1">
    <citation type="submission" date="2015-10" db="EMBL/GenBank/DDBJ databases">
        <title>The cercosporin biosynthetic gene cluster was horizontally transferred to several fungal lineages and shown to be expanded in Cercospora beticola based on microsynteny with recipient genomes.</title>
        <authorList>
            <person name="De Jonge R."/>
            <person name="Ebert M.K."/>
            <person name="Suttle J.C."/>
            <person name="Jurick Ii W.M."/>
            <person name="Secor G.A."/>
            <person name="Thomma B.P."/>
            <person name="Van De Peer Y."/>
            <person name="Bolton M.D."/>
        </authorList>
    </citation>
    <scope>NUCLEOTIDE SEQUENCE [LARGE SCALE GENOMIC DNA]</scope>
    <source>
        <strain evidence="3 5">09-40</strain>
    </source>
</reference>
<evidence type="ECO:0000313" key="5">
    <source>
        <dbReference type="Proteomes" id="UP000230605"/>
    </source>
</evidence>
<dbReference type="Proteomes" id="UP001302367">
    <property type="component" value="Chromosome 3"/>
</dbReference>
<dbReference type="GO" id="GO:0016616">
    <property type="term" value="F:oxidoreductase activity, acting on the CH-OH group of donors, NAD or NADP as acceptor"/>
    <property type="evidence" value="ECO:0007669"/>
    <property type="project" value="TreeGrafter"/>
</dbReference>
<reference evidence="4 6" key="2">
    <citation type="submission" date="2023-09" db="EMBL/GenBank/DDBJ databases">
        <title>Complete-Gapless Cercospora beticola genome.</title>
        <authorList>
            <person name="Wyatt N.A."/>
            <person name="Spanner R.E."/>
            <person name="Bolton M.D."/>
        </authorList>
    </citation>
    <scope>NUCLEOTIDE SEQUENCE [LARGE SCALE GENOMIC DNA]</scope>
    <source>
        <strain evidence="4">Cb09-40</strain>
    </source>
</reference>
<protein>
    <recommendedName>
        <fullName evidence="7">Oxidoreductase</fullName>
    </recommendedName>
</protein>
<dbReference type="Pfam" id="PF00106">
    <property type="entry name" value="adh_short"/>
    <property type="match status" value="1"/>
</dbReference>
<dbReference type="EMBL" id="LKMD01000101">
    <property type="protein sequence ID" value="PIA99518.1"/>
    <property type="molecule type" value="Genomic_DNA"/>
</dbReference>
<proteinExistence type="inferred from homology"/>
<dbReference type="InterPro" id="IPR002347">
    <property type="entry name" value="SDR_fam"/>
</dbReference>
<keyword evidence="2" id="KW-0560">Oxidoreductase</keyword>
<evidence type="ECO:0000313" key="3">
    <source>
        <dbReference type="EMBL" id="PIA99518.1"/>
    </source>
</evidence>
<sequence>MADYILSFPPWSGSTFVPRGPQHAGHIPSNLALPAGHKLPKPFVAVITGASRGIGAGIAKAFAQAGATGLLLTARKAKDLEATKQACSELSKGNGNDELNVVCLEADNGEEESAIRIREVVEKEFKGGSLDLLVNNAGIIGTNASMFAKPGEIDTSQIEGPNKVNLLGRFYMTKHLLPLILHNHRPTKSIINVSSIGSQVSGPLGFSLTALATNRLSQRVAEAYSDQGVFSAAIHPGAVWPEVVPEGFPESAKEWSTESVDLAGAWLVWLVGGERKEWLNGRYLDVTWDVEELEKRKYEIVERDLLKMRLMI</sequence>
<name>A0A2G5I431_CERBT</name>
<dbReference type="InterPro" id="IPR036291">
    <property type="entry name" value="NAD(P)-bd_dom_sf"/>
</dbReference>
<dbReference type="PRINTS" id="PR00081">
    <property type="entry name" value="GDHRDH"/>
</dbReference>
<evidence type="ECO:0000256" key="1">
    <source>
        <dbReference type="ARBA" id="ARBA00006484"/>
    </source>
</evidence>
<dbReference type="SUPFAM" id="SSF51735">
    <property type="entry name" value="NAD(P)-binding Rossmann-fold domains"/>
    <property type="match status" value="1"/>
</dbReference>
<keyword evidence="6" id="KW-1185">Reference proteome</keyword>
<dbReference type="AlphaFoldDB" id="A0A2G5I431"/>
<dbReference type="PANTHER" id="PTHR42760:SF37">
    <property type="entry name" value="CLAVALDEHYDE DEHYDROGENASE"/>
    <property type="match status" value="1"/>
</dbReference>
<dbReference type="EMBL" id="CP134186">
    <property type="protein sequence ID" value="WPB00200.1"/>
    <property type="molecule type" value="Genomic_DNA"/>
</dbReference>
<organism evidence="3 5">
    <name type="scientific">Cercospora beticola</name>
    <name type="common">Sugarbeet leaf spot fungus</name>
    <dbReference type="NCBI Taxonomy" id="122368"/>
    <lineage>
        <taxon>Eukaryota</taxon>
        <taxon>Fungi</taxon>
        <taxon>Dikarya</taxon>
        <taxon>Ascomycota</taxon>
        <taxon>Pezizomycotina</taxon>
        <taxon>Dothideomycetes</taxon>
        <taxon>Dothideomycetidae</taxon>
        <taxon>Mycosphaerellales</taxon>
        <taxon>Mycosphaerellaceae</taxon>
        <taxon>Cercospora</taxon>
    </lineage>
</organism>
<dbReference type="CDD" id="cd05233">
    <property type="entry name" value="SDR_c"/>
    <property type="match status" value="1"/>
</dbReference>
<comment type="similarity">
    <text evidence="1">Belongs to the short-chain dehydrogenases/reductases (SDR) family.</text>
</comment>
<dbReference type="Gene3D" id="3.40.50.720">
    <property type="entry name" value="NAD(P)-binding Rossmann-like Domain"/>
    <property type="match status" value="1"/>
</dbReference>
<dbReference type="PANTHER" id="PTHR42760">
    <property type="entry name" value="SHORT-CHAIN DEHYDROGENASES/REDUCTASES FAMILY MEMBER"/>
    <property type="match status" value="1"/>
</dbReference>
<gene>
    <name evidence="3" type="ORF">CB0940_03032</name>
    <name evidence="4" type="ORF">RHO25_004819</name>
</gene>